<keyword evidence="2" id="KW-1185">Reference proteome</keyword>
<dbReference type="AlphaFoldDB" id="A0A511NIU7"/>
<sequence>MQTMSNQKIIPNIFTGSIIQKNKITQHVFHLKVQSTDFSNMSCVAGAIVEVLLSNTSHYQNSEAVQYPFWDYEPVYNIADFAIHTFPNSKAADWINKIQEGDSIFFKESSVELIIDESGEHYFLIGDIRSLAHLYEINRTLAVSKKIYSLVYTKNQDEFFSDLDHSFPLQSYVVKSLEPENILELINLYFPKYLKNTIVYILSNLEMTTRITDFLKNNPRFDIQHIYFYNK</sequence>
<dbReference type="Proteomes" id="UP000321245">
    <property type="component" value="Unassembled WGS sequence"/>
</dbReference>
<protein>
    <recommendedName>
        <fullName evidence="3">FAD-binding FR-type domain-containing protein</fullName>
    </recommendedName>
</protein>
<gene>
    <name evidence="1" type="ORF">EB1_24930</name>
</gene>
<evidence type="ECO:0008006" key="3">
    <source>
        <dbReference type="Google" id="ProtNLM"/>
    </source>
</evidence>
<reference evidence="1 2" key="1">
    <citation type="submission" date="2019-07" db="EMBL/GenBank/DDBJ databases">
        <title>Whole genome shotgun sequence of Empedobacter brevis NBRC 14943.</title>
        <authorList>
            <person name="Hosoyama A."/>
            <person name="Uohara A."/>
            <person name="Ohji S."/>
            <person name="Ichikawa N."/>
        </authorList>
    </citation>
    <scope>NUCLEOTIDE SEQUENCE [LARGE SCALE GENOMIC DNA]</scope>
    <source>
        <strain evidence="1 2">NBRC 14943</strain>
    </source>
</reference>
<evidence type="ECO:0000313" key="1">
    <source>
        <dbReference type="EMBL" id="GEM52703.1"/>
    </source>
</evidence>
<dbReference type="EMBL" id="BJXC01000018">
    <property type="protein sequence ID" value="GEM52703.1"/>
    <property type="molecule type" value="Genomic_DNA"/>
</dbReference>
<proteinExistence type="predicted"/>
<organism evidence="1 2">
    <name type="scientific">Empedobacter brevis NBRC 14943 = ATCC 43319</name>
    <dbReference type="NCBI Taxonomy" id="1218108"/>
    <lineage>
        <taxon>Bacteria</taxon>
        <taxon>Pseudomonadati</taxon>
        <taxon>Bacteroidota</taxon>
        <taxon>Flavobacteriia</taxon>
        <taxon>Flavobacteriales</taxon>
        <taxon>Weeksellaceae</taxon>
        <taxon>Empedobacter</taxon>
    </lineage>
</organism>
<evidence type="ECO:0000313" key="2">
    <source>
        <dbReference type="Proteomes" id="UP000321245"/>
    </source>
</evidence>
<accession>A0A511NIU7</accession>
<comment type="caution">
    <text evidence="1">The sequence shown here is derived from an EMBL/GenBank/DDBJ whole genome shotgun (WGS) entry which is preliminary data.</text>
</comment>
<name>A0A511NIU7_9FLAO</name>